<name>A0AAD7X847_9APHY</name>
<evidence type="ECO:0000313" key="3">
    <source>
        <dbReference type="EMBL" id="KAJ8475191.1"/>
    </source>
</evidence>
<dbReference type="InterPro" id="IPR046520">
    <property type="entry name" value="DUF6697"/>
</dbReference>
<dbReference type="Proteomes" id="UP001215151">
    <property type="component" value="Unassembled WGS sequence"/>
</dbReference>
<comment type="caution">
    <text evidence="3">The sequence shown here is derived from an EMBL/GenBank/DDBJ whole genome shotgun (WGS) entry which is preliminary data.</text>
</comment>
<feature type="domain" description="DUF6697" evidence="2">
    <location>
        <begin position="402"/>
        <end position="575"/>
    </location>
</feature>
<feature type="compositionally biased region" description="Polar residues" evidence="1">
    <location>
        <begin position="123"/>
        <end position="133"/>
    </location>
</feature>
<dbReference type="EMBL" id="JAPEVG010000166">
    <property type="protein sequence ID" value="KAJ8475191.1"/>
    <property type="molecule type" value="Genomic_DNA"/>
</dbReference>
<evidence type="ECO:0000256" key="1">
    <source>
        <dbReference type="SAM" id="MobiDB-lite"/>
    </source>
</evidence>
<accession>A0AAD7X847</accession>
<dbReference type="Pfam" id="PF20411">
    <property type="entry name" value="DUF6697"/>
    <property type="match status" value="1"/>
</dbReference>
<reference evidence="3" key="1">
    <citation type="submission" date="2022-11" db="EMBL/GenBank/DDBJ databases">
        <title>Genome Sequence of Cubamyces cubensis.</title>
        <authorList>
            <person name="Buettner E."/>
        </authorList>
    </citation>
    <scope>NUCLEOTIDE SEQUENCE</scope>
    <source>
        <strain evidence="3">MPL-01</strain>
    </source>
</reference>
<feature type="region of interest" description="Disordered" evidence="1">
    <location>
        <begin position="50"/>
        <end position="89"/>
    </location>
</feature>
<feature type="compositionally biased region" description="Polar residues" evidence="1">
    <location>
        <begin position="57"/>
        <end position="67"/>
    </location>
</feature>
<evidence type="ECO:0000259" key="2">
    <source>
        <dbReference type="Pfam" id="PF20411"/>
    </source>
</evidence>
<feature type="compositionally biased region" description="Basic and acidic residues" evidence="1">
    <location>
        <begin position="78"/>
        <end position="89"/>
    </location>
</feature>
<sequence>MESTPDFDGPASLEFRVKHYEERSKAQAVRIVELEAKVAYLEKCLKEGRTKPAYEESNVSSESSTKTGCARSCQAVEKPSEVKPDLSTHITERVAAPVAIRGGSAEDPLVVEDSDDETITVPLRSSSQTQFQHASPFLLQRTPSPQKRKPPVEPQGAPFFELQPKSWVVVDSPRKKPKLAVEVVIPSRSKSALGSKASKHIGADCLTVPVPREEIGQDWASSEGYAVPTTSADTRPLSPLSPLSPSPPGSPVRNNIAGSSRRVQDRPSSEPRLSAHATAREQSRELSYLDEPLEPPSLVNSIILPGSDGAAAAAGPSTTRTPGVALVRNPPSTSPQAGPSTRPKHVPVLVTRMSPRIQDRLVNVPRFAIPSLSATLKDLLVARADMSISPWGLSTRRMCVTQKRADKRSFIFPQFKHNPHLPLEPGHPGLLYRANDAFGWDTKAAHHTIFTGLGSSRYRYVGEYRLTKDDPMSPEEFVSSKPEITNIWVNSIAGKPKFEDIRTRVILRDELAREPTVQEVASARQARRFRELNTDAQARAKPLIRIAYKHGDERLGIWRMECVGFDLNMLQQIADKMDEKAQHGTAPDMPGVMSVFPQEIYDILIDHCRRDTPTLLQCALTCRAWFPRSRYNLYHTIILRQREQLSGFSQTLAAFPQTADIVQELVLAISRDEQPTIVRSATAVLAYKLPRLCKISIVQPPFTYPDVRGHIEISLRTACYLALFPRLTHLSLIDVALSSFLDFVRLITALPYLTALECRSILWEHQGAIARNSPMNDPGWLGLERLSITGPWNDVLGLQSLFKVLNPRTLKHLAVDSCAAVSDFFGEVQELLPSYTMLETLTFSALHPHQRNLNEMCGTIHMVLAATTSRRLRRVCLDFTQAFNSARDDLVDAAEIACPDLVVGLSRPGDIFANVRVEVHVADRAESTSWWRAEFETALSELHEQGVLDVVVWEPWGHHPTEELHYVDGSV</sequence>
<keyword evidence="4" id="KW-1185">Reference proteome</keyword>
<feature type="region of interest" description="Disordered" evidence="1">
    <location>
        <begin position="122"/>
        <end position="160"/>
    </location>
</feature>
<evidence type="ECO:0000313" key="4">
    <source>
        <dbReference type="Proteomes" id="UP001215151"/>
    </source>
</evidence>
<protein>
    <recommendedName>
        <fullName evidence="2">DUF6697 domain-containing protein</fullName>
    </recommendedName>
</protein>
<feature type="region of interest" description="Disordered" evidence="1">
    <location>
        <begin position="309"/>
        <end position="344"/>
    </location>
</feature>
<feature type="compositionally biased region" description="Polar residues" evidence="1">
    <location>
        <begin position="330"/>
        <end position="339"/>
    </location>
</feature>
<feature type="region of interest" description="Disordered" evidence="1">
    <location>
        <begin position="217"/>
        <end position="289"/>
    </location>
</feature>
<dbReference type="AlphaFoldDB" id="A0AAD7X847"/>
<gene>
    <name evidence="3" type="ORF">ONZ51_g6724</name>
</gene>
<organism evidence="3 4">
    <name type="scientific">Trametes cubensis</name>
    <dbReference type="NCBI Taxonomy" id="1111947"/>
    <lineage>
        <taxon>Eukaryota</taxon>
        <taxon>Fungi</taxon>
        <taxon>Dikarya</taxon>
        <taxon>Basidiomycota</taxon>
        <taxon>Agaricomycotina</taxon>
        <taxon>Agaricomycetes</taxon>
        <taxon>Polyporales</taxon>
        <taxon>Polyporaceae</taxon>
        <taxon>Trametes</taxon>
    </lineage>
</organism>
<proteinExistence type="predicted"/>